<evidence type="ECO:0000313" key="3">
    <source>
        <dbReference type="Proteomes" id="UP000657372"/>
    </source>
</evidence>
<evidence type="ECO:0008006" key="4">
    <source>
        <dbReference type="Google" id="ProtNLM"/>
    </source>
</evidence>
<gene>
    <name evidence="2" type="ORF">IXC47_13705</name>
</gene>
<sequence>MMKRLIGITLLAASSVGHVAIAQDKAAAPATGEVRVVKKPGSLGVGETLTTRGTITSVDQAARLMTVQRANGETVVVQVGKGVKNFDQIKAGDQVVYRVGEAVLLELKKKGDGIRERTETEGAGVSKPGEKPGVVVARQVQVVADVTAVDKKKGKITLRGVNETRTLKVKDPKVLSKVKVGDQVEITYLEGEALSVEAAK</sequence>
<feature type="chain" id="PRO_5045047503" description="DUF5666 domain-containing protein" evidence="1">
    <location>
        <begin position="23"/>
        <end position="200"/>
    </location>
</feature>
<proteinExistence type="predicted"/>
<keyword evidence="1" id="KW-0732">Signal</keyword>
<name>A0ABS0EV76_9BURK</name>
<keyword evidence="3" id="KW-1185">Reference proteome</keyword>
<organism evidence="2 3">
    <name type="scientific">Herminiimonas contaminans</name>
    <dbReference type="NCBI Taxonomy" id="1111140"/>
    <lineage>
        <taxon>Bacteria</taxon>
        <taxon>Pseudomonadati</taxon>
        <taxon>Pseudomonadota</taxon>
        <taxon>Betaproteobacteria</taxon>
        <taxon>Burkholderiales</taxon>
        <taxon>Oxalobacteraceae</taxon>
        <taxon>Herminiimonas</taxon>
    </lineage>
</organism>
<reference evidence="2 3" key="1">
    <citation type="submission" date="2020-11" db="EMBL/GenBank/DDBJ databases">
        <title>WGS of Herminiimonas contaminans strain Marseille-Q4544 isolated from planarians Schmidtea mediterranea.</title>
        <authorList>
            <person name="Kangale L."/>
        </authorList>
    </citation>
    <scope>NUCLEOTIDE SEQUENCE [LARGE SCALE GENOMIC DNA]</scope>
    <source>
        <strain evidence="2 3">Marseille-Q4544</strain>
    </source>
</reference>
<dbReference type="EMBL" id="JADOEL010000011">
    <property type="protein sequence ID" value="MBF8178740.1"/>
    <property type="molecule type" value="Genomic_DNA"/>
</dbReference>
<dbReference type="RefSeq" id="WP_175625908.1">
    <property type="nucleotide sequence ID" value="NZ_JADOEL010000011.1"/>
</dbReference>
<dbReference type="Proteomes" id="UP000657372">
    <property type="component" value="Unassembled WGS sequence"/>
</dbReference>
<protein>
    <recommendedName>
        <fullName evidence="4">DUF5666 domain-containing protein</fullName>
    </recommendedName>
</protein>
<evidence type="ECO:0000313" key="2">
    <source>
        <dbReference type="EMBL" id="MBF8178740.1"/>
    </source>
</evidence>
<evidence type="ECO:0000256" key="1">
    <source>
        <dbReference type="SAM" id="SignalP"/>
    </source>
</evidence>
<accession>A0ABS0EV76</accession>
<comment type="caution">
    <text evidence="2">The sequence shown here is derived from an EMBL/GenBank/DDBJ whole genome shotgun (WGS) entry which is preliminary data.</text>
</comment>
<feature type="signal peptide" evidence="1">
    <location>
        <begin position="1"/>
        <end position="22"/>
    </location>
</feature>